<evidence type="ECO:0000256" key="5">
    <source>
        <dbReference type="ARBA" id="ARBA00023136"/>
    </source>
</evidence>
<keyword evidence="8" id="KW-1185">Reference proteome</keyword>
<evidence type="ECO:0000313" key="7">
    <source>
        <dbReference type="EMBL" id="KAJ5353770.1"/>
    </source>
</evidence>
<keyword evidence="3 6" id="KW-0812">Transmembrane</keyword>
<dbReference type="GO" id="GO:0016020">
    <property type="term" value="C:membrane"/>
    <property type="evidence" value="ECO:0007669"/>
    <property type="project" value="UniProtKB-SubCell"/>
</dbReference>
<dbReference type="Proteomes" id="UP001148299">
    <property type="component" value="Unassembled WGS sequence"/>
</dbReference>
<evidence type="ECO:0000256" key="4">
    <source>
        <dbReference type="ARBA" id="ARBA00022989"/>
    </source>
</evidence>
<feature type="transmembrane region" description="Helical" evidence="6">
    <location>
        <begin position="23"/>
        <end position="45"/>
    </location>
</feature>
<reference evidence="7" key="1">
    <citation type="submission" date="2022-12" db="EMBL/GenBank/DDBJ databases">
        <authorList>
            <person name="Petersen C."/>
        </authorList>
    </citation>
    <scope>NUCLEOTIDE SEQUENCE</scope>
    <source>
        <strain evidence="7">IBT 35675</strain>
    </source>
</reference>
<accession>A0A9W9USF2</accession>
<organism evidence="7 8">
    <name type="scientific">Penicillium brevicompactum</name>
    <dbReference type="NCBI Taxonomy" id="5074"/>
    <lineage>
        <taxon>Eukaryota</taxon>
        <taxon>Fungi</taxon>
        <taxon>Dikarya</taxon>
        <taxon>Ascomycota</taxon>
        <taxon>Pezizomycotina</taxon>
        <taxon>Eurotiomycetes</taxon>
        <taxon>Eurotiomycetidae</taxon>
        <taxon>Eurotiales</taxon>
        <taxon>Aspergillaceae</taxon>
        <taxon>Penicillium</taxon>
    </lineage>
</organism>
<dbReference type="InterPro" id="IPR011701">
    <property type="entry name" value="MFS"/>
</dbReference>
<evidence type="ECO:0000256" key="1">
    <source>
        <dbReference type="ARBA" id="ARBA00004141"/>
    </source>
</evidence>
<dbReference type="SUPFAM" id="SSF103473">
    <property type="entry name" value="MFS general substrate transporter"/>
    <property type="match status" value="1"/>
</dbReference>
<dbReference type="PANTHER" id="PTHR43791">
    <property type="entry name" value="PERMEASE-RELATED"/>
    <property type="match status" value="1"/>
</dbReference>
<feature type="transmembrane region" description="Helical" evidence="6">
    <location>
        <begin position="94"/>
        <end position="116"/>
    </location>
</feature>
<name>A0A9W9USF2_PENBR</name>
<keyword evidence="4 6" id="KW-1133">Transmembrane helix</keyword>
<keyword evidence="5 6" id="KW-0472">Membrane</keyword>
<keyword evidence="2" id="KW-0813">Transport</keyword>
<comment type="caution">
    <text evidence="7">The sequence shown here is derived from an EMBL/GenBank/DDBJ whole genome shotgun (WGS) entry which is preliminary data.</text>
</comment>
<reference evidence="7" key="2">
    <citation type="journal article" date="2023" name="IMA Fungus">
        <title>Comparative genomic study of the Penicillium genus elucidates a diverse pangenome and 15 lateral gene transfer events.</title>
        <authorList>
            <person name="Petersen C."/>
            <person name="Sorensen T."/>
            <person name="Nielsen M.R."/>
            <person name="Sondergaard T.E."/>
            <person name="Sorensen J.L."/>
            <person name="Fitzpatrick D.A."/>
            <person name="Frisvad J.C."/>
            <person name="Nielsen K.L."/>
        </authorList>
    </citation>
    <scope>NUCLEOTIDE SEQUENCE</scope>
    <source>
        <strain evidence="7">IBT 35675</strain>
    </source>
</reference>
<evidence type="ECO:0000313" key="8">
    <source>
        <dbReference type="Proteomes" id="UP001148299"/>
    </source>
</evidence>
<dbReference type="AlphaFoldDB" id="A0A9W9USF2"/>
<evidence type="ECO:0000256" key="3">
    <source>
        <dbReference type="ARBA" id="ARBA00022692"/>
    </source>
</evidence>
<feature type="transmembrane region" description="Helical" evidence="6">
    <location>
        <begin position="167"/>
        <end position="185"/>
    </location>
</feature>
<comment type="subcellular location">
    <subcellularLocation>
        <location evidence="1">Membrane</location>
        <topology evidence="1">Multi-pass membrane protein</topology>
    </subcellularLocation>
</comment>
<protein>
    <submittedName>
        <fullName evidence="7">Major facilitator superfamily domain general substrate transporter</fullName>
    </submittedName>
</protein>
<dbReference type="InterPro" id="IPR036259">
    <property type="entry name" value="MFS_trans_sf"/>
</dbReference>
<sequence>MLSGAMQGALSTNLDGALGRTGWRWAFIINGVCTIFIALLAFFLLPGFPDRPNPLAKFYLRPRDIEVAEARTRRIGRDAQVGIKVKTFFRCFKFWHIWLFSIAWAIGSGITPSSYFNLWLKSLKNPDGTKRYSVGMLNYLPIAGQALQLVAELLFSGFSDYLGTRLPFLLLQSVISITSLIILIIRPGNEHAYMAGWYLNYVGA</sequence>
<evidence type="ECO:0000256" key="2">
    <source>
        <dbReference type="ARBA" id="ARBA00022448"/>
    </source>
</evidence>
<feature type="transmembrane region" description="Helical" evidence="6">
    <location>
        <begin position="136"/>
        <end position="155"/>
    </location>
</feature>
<dbReference type="Pfam" id="PF07690">
    <property type="entry name" value="MFS_1"/>
    <property type="match status" value="1"/>
</dbReference>
<dbReference type="Gene3D" id="1.20.1250.20">
    <property type="entry name" value="MFS general substrate transporter like domains"/>
    <property type="match status" value="1"/>
</dbReference>
<evidence type="ECO:0000256" key="6">
    <source>
        <dbReference type="SAM" id="Phobius"/>
    </source>
</evidence>
<gene>
    <name evidence="7" type="ORF">N7541_006334</name>
</gene>
<proteinExistence type="predicted"/>
<dbReference type="PANTHER" id="PTHR43791:SF39">
    <property type="entry name" value="TRANSPORTER LIZ1_SEO1, PUTATIVE (AFU_ORTHOLOGUE AFUA_3G00980)-RELATED"/>
    <property type="match status" value="1"/>
</dbReference>
<dbReference type="EMBL" id="JAPZBR010000005">
    <property type="protein sequence ID" value="KAJ5353770.1"/>
    <property type="molecule type" value="Genomic_DNA"/>
</dbReference>
<dbReference type="GO" id="GO:0022857">
    <property type="term" value="F:transmembrane transporter activity"/>
    <property type="evidence" value="ECO:0007669"/>
    <property type="project" value="InterPro"/>
</dbReference>